<keyword evidence="2" id="KW-0813">Transport</keyword>
<feature type="transmembrane region" description="Helical" evidence="8">
    <location>
        <begin position="20"/>
        <end position="41"/>
    </location>
</feature>
<protein>
    <submittedName>
        <fullName evidence="10">MFS transporter</fullName>
    </submittedName>
</protein>
<evidence type="ECO:0000256" key="2">
    <source>
        <dbReference type="ARBA" id="ARBA00022448"/>
    </source>
</evidence>
<evidence type="ECO:0000256" key="6">
    <source>
        <dbReference type="ARBA" id="ARBA00022989"/>
    </source>
</evidence>
<feature type="transmembrane region" description="Helical" evidence="8">
    <location>
        <begin position="73"/>
        <end position="92"/>
    </location>
</feature>
<keyword evidence="6 8" id="KW-1133">Transmembrane helix</keyword>
<accession>A0A7T2SV40</accession>
<keyword evidence="5 8" id="KW-0812">Transmembrane</keyword>
<dbReference type="Proteomes" id="UP000594967">
    <property type="component" value="Chromosome"/>
</dbReference>
<evidence type="ECO:0000256" key="1">
    <source>
        <dbReference type="ARBA" id="ARBA00004429"/>
    </source>
</evidence>
<feature type="transmembrane region" description="Helical" evidence="8">
    <location>
        <begin position="136"/>
        <end position="153"/>
    </location>
</feature>
<dbReference type="InterPro" id="IPR036259">
    <property type="entry name" value="MFS_trans_sf"/>
</dbReference>
<sequence>MPFLPAWIAANGYNVQEVAYIMSACMFSRAFLTLLTGNVLSMFASIGASIKITSFIIVLVFTAVPFLRHNHLSTAILLILGSGLIYSLMPLVEQQGISATRTRPELYGSLRAYGSAAYLVCNVFMGLFLSESEFTFILPFSLAFIFLTLSLWARNETGLQASKVKEASVSSARLMLYLIPAFFIFASNAYYYAFGVLHWVESGIAPYYTGVLWATGVIFEVLAFRYFSLLTKGIAPSGIFLICALFSAARWYFFTYSLSFGMNFILQIGHAFSFALVYATSMKLIASHIPESSQRRAQVDFAFITSCISLGGGMALIPIVRNFSEVDPFFIMSVLCLLSILSLAIHPFIRTPLMPKRKITRQLP</sequence>
<dbReference type="PANTHER" id="PTHR23522:SF10">
    <property type="entry name" value="3-PHENYLPROPIONIC ACID TRANSPORTER-RELATED"/>
    <property type="match status" value="1"/>
</dbReference>
<feature type="transmembrane region" description="Helical" evidence="8">
    <location>
        <begin position="301"/>
        <end position="323"/>
    </location>
</feature>
<reference evidence="10 11" key="1">
    <citation type="submission" date="2020-12" db="EMBL/GenBank/DDBJ databases">
        <title>FDA dAtabase for Regulatory Grade micrObial Sequences (FDA-ARGOS): Supporting development and validation of Infectious Disease Dx tests.</title>
        <authorList>
            <person name="Sproer C."/>
            <person name="Gronow S."/>
            <person name="Severitt S."/>
            <person name="Schroder I."/>
            <person name="Tallon L."/>
            <person name="Sadzewicz L."/>
            <person name="Zhao X."/>
            <person name="Boylan J."/>
            <person name="Ott S."/>
            <person name="Bowen H."/>
            <person name="Vavikolanu K."/>
            <person name="Mehta A."/>
            <person name="Aluvathingal J."/>
            <person name="Nadendla S."/>
            <person name="Lowell S."/>
            <person name="Myers T."/>
            <person name="Yan Y."/>
            <person name="Sichtig H."/>
        </authorList>
    </citation>
    <scope>NUCLEOTIDE SEQUENCE [LARGE SCALE GENOMIC DNA]</scope>
    <source>
        <strain evidence="10 11">FDAARGOS_907</strain>
    </source>
</reference>
<dbReference type="Pfam" id="PF12832">
    <property type="entry name" value="MFS_1_like"/>
    <property type="match status" value="1"/>
</dbReference>
<feature type="transmembrane region" description="Helical" evidence="8">
    <location>
        <begin position="205"/>
        <end position="227"/>
    </location>
</feature>
<feature type="transmembrane region" description="Helical" evidence="8">
    <location>
        <begin position="48"/>
        <end position="67"/>
    </location>
</feature>
<dbReference type="Gene3D" id="1.20.1250.20">
    <property type="entry name" value="MFS general substrate transporter like domains"/>
    <property type="match status" value="1"/>
</dbReference>
<dbReference type="SUPFAM" id="SSF103473">
    <property type="entry name" value="MFS general substrate transporter"/>
    <property type="match status" value="1"/>
</dbReference>
<name>A0A7T2SV40_SERPL</name>
<organism evidence="10 11">
    <name type="scientific">Serratia plymuthica</name>
    <dbReference type="NCBI Taxonomy" id="82996"/>
    <lineage>
        <taxon>Bacteria</taxon>
        <taxon>Pseudomonadati</taxon>
        <taxon>Pseudomonadota</taxon>
        <taxon>Gammaproteobacteria</taxon>
        <taxon>Enterobacterales</taxon>
        <taxon>Yersiniaceae</taxon>
        <taxon>Serratia</taxon>
    </lineage>
</organism>
<feature type="transmembrane region" description="Helical" evidence="8">
    <location>
        <begin position="234"/>
        <end position="254"/>
    </location>
</feature>
<feature type="transmembrane region" description="Helical" evidence="8">
    <location>
        <begin position="329"/>
        <end position="349"/>
    </location>
</feature>
<evidence type="ECO:0000256" key="7">
    <source>
        <dbReference type="ARBA" id="ARBA00023136"/>
    </source>
</evidence>
<comment type="subcellular location">
    <subcellularLocation>
        <location evidence="1">Cell inner membrane</location>
        <topology evidence="1">Multi-pass membrane protein</topology>
    </subcellularLocation>
</comment>
<keyword evidence="4" id="KW-0997">Cell inner membrane</keyword>
<gene>
    <name evidence="10" type="ORF">I6G64_06230</name>
</gene>
<feature type="transmembrane region" description="Helical" evidence="8">
    <location>
        <begin position="112"/>
        <end position="130"/>
    </location>
</feature>
<keyword evidence="7 8" id="KW-0472">Membrane</keyword>
<evidence type="ECO:0000313" key="11">
    <source>
        <dbReference type="Proteomes" id="UP000594967"/>
    </source>
</evidence>
<dbReference type="InterPro" id="IPR024989">
    <property type="entry name" value="MFS_assoc_dom"/>
</dbReference>
<evidence type="ECO:0000256" key="4">
    <source>
        <dbReference type="ARBA" id="ARBA00022519"/>
    </source>
</evidence>
<feature type="transmembrane region" description="Helical" evidence="8">
    <location>
        <begin position="174"/>
        <end position="193"/>
    </location>
</feature>
<evidence type="ECO:0000256" key="8">
    <source>
        <dbReference type="SAM" id="Phobius"/>
    </source>
</evidence>
<feature type="transmembrane region" description="Helical" evidence="8">
    <location>
        <begin position="260"/>
        <end position="280"/>
    </location>
</feature>
<keyword evidence="11" id="KW-1185">Reference proteome</keyword>
<evidence type="ECO:0000313" key="10">
    <source>
        <dbReference type="EMBL" id="QPS21997.1"/>
    </source>
</evidence>
<dbReference type="EMBL" id="CP065673">
    <property type="protein sequence ID" value="QPS21997.1"/>
    <property type="molecule type" value="Genomic_DNA"/>
</dbReference>
<evidence type="ECO:0000256" key="3">
    <source>
        <dbReference type="ARBA" id="ARBA00022475"/>
    </source>
</evidence>
<dbReference type="PANTHER" id="PTHR23522">
    <property type="entry name" value="BLL5896 PROTEIN"/>
    <property type="match status" value="1"/>
</dbReference>
<evidence type="ECO:0000256" key="5">
    <source>
        <dbReference type="ARBA" id="ARBA00022692"/>
    </source>
</evidence>
<feature type="domain" description="Major facilitator superfamily associated" evidence="9">
    <location>
        <begin position="1"/>
        <end position="311"/>
    </location>
</feature>
<evidence type="ECO:0000259" key="9">
    <source>
        <dbReference type="Pfam" id="PF12832"/>
    </source>
</evidence>
<proteinExistence type="predicted"/>
<keyword evidence="3" id="KW-1003">Cell membrane</keyword>